<evidence type="ECO:0000256" key="5">
    <source>
        <dbReference type="ARBA" id="ARBA00022927"/>
    </source>
</evidence>
<sequence>MARRRRIRPASALESLSPVLIISQIMALQTAFYTVATLLLLFTAVVIGARFSLDLPFSWGVVTAENAAGWTVGMVWLLNSLTSVIAITLFVGRTKLVLDFSLTIYFVHLLVTSLYSRSVPASWLWWAVQAASVVITVSLATWLCRKRELQPLSWGNRRGAARGAGGGSVVGVGVGGGMVTTAGEQGAGHEMVPLKRDQDVV</sequence>
<keyword evidence="5" id="KW-0653">Protein transport</keyword>
<gene>
    <name evidence="10" type="ORF">DRE_02863</name>
</gene>
<keyword evidence="8 9" id="KW-0472">Membrane</keyword>
<keyword evidence="4 9" id="KW-0812">Transmembrane</keyword>
<proteinExistence type="inferred from homology"/>
<dbReference type="EMBL" id="KI966407">
    <property type="protein sequence ID" value="EWC47981.1"/>
    <property type="molecule type" value="Genomic_DNA"/>
</dbReference>
<feature type="transmembrane region" description="Helical" evidence="9">
    <location>
        <begin position="21"/>
        <end position="47"/>
    </location>
</feature>
<accession>W7HUX2</accession>
<dbReference type="Pfam" id="PF09801">
    <property type="entry name" value="SYS1"/>
    <property type="match status" value="1"/>
</dbReference>
<evidence type="ECO:0000256" key="7">
    <source>
        <dbReference type="ARBA" id="ARBA00023034"/>
    </source>
</evidence>
<comment type="similarity">
    <text evidence="2">Belongs to the SYS1 family.</text>
</comment>
<name>W7HUX2_9PEZI</name>
<comment type="subcellular location">
    <subcellularLocation>
        <location evidence="1">Golgi apparatus membrane</location>
        <topology evidence="1">Multi-pass membrane protein</topology>
    </subcellularLocation>
</comment>
<dbReference type="GO" id="GO:0006895">
    <property type="term" value="P:Golgi to endosome transport"/>
    <property type="evidence" value="ECO:0007669"/>
    <property type="project" value="EnsemblFungi"/>
</dbReference>
<evidence type="ECO:0000256" key="9">
    <source>
        <dbReference type="SAM" id="Phobius"/>
    </source>
</evidence>
<protein>
    <recommendedName>
        <fullName evidence="12">Integral membrane protein</fullName>
    </recommendedName>
</protein>
<dbReference type="GO" id="GO:0005829">
    <property type="term" value="C:cytosol"/>
    <property type="evidence" value="ECO:0007669"/>
    <property type="project" value="GOC"/>
</dbReference>
<dbReference type="HOGENOM" id="CLU_081382_0_0_1"/>
<evidence type="ECO:0008006" key="12">
    <source>
        <dbReference type="Google" id="ProtNLM"/>
    </source>
</evidence>
<dbReference type="Proteomes" id="UP000024837">
    <property type="component" value="Unassembled WGS sequence"/>
</dbReference>
<evidence type="ECO:0000313" key="10">
    <source>
        <dbReference type="EMBL" id="EWC47981.1"/>
    </source>
</evidence>
<dbReference type="GO" id="GO:0043001">
    <property type="term" value="P:Golgi to plasma membrane protein transport"/>
    <property type="evidence" value="ECO:0007669"/>
    <property type="project" value="EnsemblFungi"/>
</dbReference>
<dbReference type="OrthoDB" id="542931at2759"/>
<evidence type="ECO:0000256" key="1">
    <source>
        <dbReference type="ARBA" id="ARBA00004653"/>
    </source>
</evidence>
<evidence type="ECO:0000256" key="6">
    <source>
        <dbReference type="ARBA" id="ARBA00022989"/>
    </source>
</evidence>
<keyword evidence="6 9" id="KW-1133">Transmembrane helix</keyword>
<dbReference type="GO" id="GO:0000139">
    <property type="term" value="C:Golgi membrane"/>
    <property type="evidence" value="ECO:0007669"/>
    <property type="project" value="UniProtKB-SubCell"/>
</dbReference>
<dbReference type="GO" id="GO:0034067">
    <property type="term" value="P:protein localization to Golgi apparatus"/>
    <property type="evidence" value="ECO:0007669"/>
    <property type="project" value="EnsemblFungi"/>
</dbReference>
<organism evidence="10 11">
    <name type="scientific">Drechslerella stenobrocha 248</name>
    <dbReference type="NCBI Taxonomy" id="1043628"/>
    <lineage>
        <taxon>Eukaryota</taxon>
        <taxon>Fungi</taxon>
        <taxon>Dikarya</taxon>
        <taxon>Ascomycota</taxon>
        <taxon>Pezizomycotina</taxon>
        <taxon>Orbiliomycetes</taxon>
        <taxon>Orbiliales</taxon>
        <taxon>Orbiliaceae</taxon>
        <taxon>Drechslerella</taxon>
    </lineage>
</organism>
<evidence type="ECO:0000313" key="11">
    <source>
        <dbReference type="Proteomes" id="UP000024837"/>
    </source>
</evidence>
<evidence type="ECO:0000256" key="3">
    <source>
        <dbReference type="ARBA" id="ARBA00022448"/>
    </source>
</evidence>
<feature type="transmembrane region" description="Helical" evidence="9">
    <location>
        <begin position="97"/>
        <end position="117"/>
    </location>
</feature>
<reference evidence="10 11" key="1">
    <citation type="submission" date="2013-05" db="EMBL/GenBank/DDBJ databases">
        <title>Drechslerella stenobrocha genome reveals carnivorous origination and mechanical trapping mechanism of predatory fungi.</title>
        <authorList>
            <person name="Liu X."/>
            <person name="Zhang W."/>
            <person name="Liu K."/>
        </authorList>
    </citation>
    <scope>NUCLEOTIDE SEQUENCE [LARGE SCALE GENOMIC DNA]</scope>
    <source>
        <strain evidence="10 11">248</strain>
    </source>
</reference>
<dbReference type="PANTHER" id="PTHR12952:SF0">
    <property type="entry name" value="PROTEIN SYS1 HOMOLOG"/>
    <property type="match status" value="1"/>
</dbReference>
<feature type="transmembrane region" description="Helical" evidence="9">
    <location>
        <begin position="67"/>
        <end position="90"/>
    </location>
</feature>
<feature type="transmembrane region" description="Helical" evidence="9">
    <location>
        <begin position="123"/>
        <end position="144"/>
    </location>
</feature>
<dbReference type="AlphaFoldDB" id="W7HUX2"/>
<evidence type="ECO:0000256" key="8">
    <source>
        <dbReference type="ARBA" id="ARBA00023136"/>
    </source>
</evidence>
<keyword evidence="3" id="KW-0813">Transport</keyword>
<keyword evidence="11" id="KW-1185">Reference proteome</keyword>
<dbReference type="GO" id="GO:0005802">
    <property type="term" value="C:trans-Golgi network"/>
    <property type="evidence" value="ECO:0007669"/>
    <property type="project" value="EnsemblFungi"/>
</dbReference>
<evidence type="ECO:0000256" key="4">
    <source>
        <dbReference type="ARBA" id="ARBA00022692"/>
    </source>
</evidence>
<evidence type="ECO:0000256" key="2">
    <source>
        <dbReference type="ARBA" id="ARBA00008160"/>
    </source>
</evidence>
<dbReference type="PANTHER" id="PTHR12952">
    <property type="entry name" value="SYS1"/>
    <property type="match status" value="1"/>
</dbReference>
<keyword evidence="7" id="KW-0333">Golgi apparatus</keyword>
<dbReference type="InterPro" id="IPR019185">
    <property type="entry name" value="Integral_membrane_SYS1-rel"/>
</dbReference>